<accession>A0A1Y1ICN2</accession>
<proteinExistence type="predicted"/>
<evidence type="ECO:0000259" key="3">
    <source>
        <dbReference type="SMART" id="SM00835"/>
    </source>
</evidence>
<sequence length="467" mass="48753">MALHPAFLVVLLVGALAVVSSQVTLAPGIDPKYQFFIDLANTPIAKGDNFPGLGVFRWARFRSNGSAYLDGFQQAFGDSIHMRTAPWGGISLALLTIAPGGLRQPHWHFNTAELGYVLSGTAQVGAFGPGTLPAAEFAVQQGQIFFFPQGNNHYIANSGSTNLTILNAFSTVDQIQTLQLDDLLLLSDPSVTAQILGGQSATFAQFPAYAVGSKALVPGPAGSNKIGSPLDGPIVSSDNLNASNYFYNLKGSQNFTYPGGVIQWARYRANATAANLTAQQTAFSQTLHNTNAGITAGSLLVVPGGVREPHWHTVNEFAYVTGGKGTIQTVGPTGADTYSYDAVPGNLFFFPTGYSHTIRNPPGNTDNFTLFIVWSTSDELQSVDLEESFDVISSGILGQAFGVNPQVFSSLPKLHETIAPPRNVSGPAFSNVLASSAQAPASGPAAPAAAGGNGTGTNGTAVKTATP</sequence>
<dbReference type="PANTHER" id="PTHR35349:SF4">
    <property type="entry name" value="CUPIN TYPE-1 DOMAIN-CONTAINING PROTEIN"/>
    <property type="match status" value="1"/>
</dbReference>
<dbReference type="STRING" id="105231.A0A1Y1ICN2"/>
<dbReference type="Proteomes" id="UP000054558">
    <property type="component" value="Unassembled WGS sequence"/>
</dbReference>
<name>A0A1Y1ICN2_KLENI</name>
<dbReference type="Pfam" id="PF00190">
    <property type="entry name" value="Cupin_1"/>
    <property type="match status" value="2"/>
</dbReference>
<evidence type="ECO:0000313" key="4">
    <source>
        <dbReference type="EMBL" id="GAQ88714.1"/>
    </source>
</evidence>
<dbReference type="AlphaFoldDB" id="A0A1Y1ICN2"/>
<feature type="signal peptide" evidence="2">
    <location>
        <begin position="1"/>
        <end position="21"/>
    </location>
</feature>
<evidence type="ECO:0000256" key="1">
    <source>
        <dbReference type="SAM" id="MobiDB-lite"/>
    </source>
</evidence>
<dbReference type="InterPro" id="IPR053297">
    <property type="entry name" value="Dynactin-associated"/>
</dbReference>
<feature type="domain" description="Cupin type-1" evidence="3">
    <location>
        <begin position="274"/>
        <end position="409"/>
    </location>
</feature>
<gene>
    <name evidence="4" type="ORF">KFL_004530190</name>
</gene>
<feature type="domain" description="Cupin type-1" evidence="3">
    <location>
        <begin position="74"/>
        <end position="204"/>
    </location>
</feature>
<dbReference type="InterPro" id="IPR006045">
    <property type="entry name" value="Cupin_1"/>
</dbReference>
<dbReference type="Gene3D" id="2.60.120.10">
    <property type="entry name" value="Jelly Rolls"/>
    <property type="match status" value="2"/>
</dbReference>
<dbReference type="SMART" id="SM00835">
    <property type="entry name" value="Cupin_1"/>
    <property type="match status" value="2"/>
</dbReference>
<organism evidence="4 5">
    <name type="scientific">Klebsormidium nitens</name>
    <name type="common">Green alga</name>
    <name type="synonym">Ulothrix nitens</name>
    <dbReference type="NCBI Taxonomy" id="105231"/>
    <lineage>
        <taxon>Eukaryota</taxon>
        <taxon>Viridiplantae</taxon>
        <taxon>Streptophyta</taxon>
        <taxon>Klebsormidiophyceae</taxon>
        <taxon>Klebsormidiales</taxon>
        <taxon>Klebsormidiaceae</taxon>
        <taxon>Klebsormidium</taxon>
    </lineage>
</organism>
<keyword evidence="2" id="KW-0732">Signal</keyword>
<evidence type="ECO:0000313" key="5">
    <source>
        <dbReference type="Proteomes" id="UP000054558"/>
    </source>
</evidence>
<reference evidence="4 5" key="1">
    <citation type="journal article" date="2014" name="Nat. Commun.">
        <title>Klebsormidium flaccidum genome reveals primary factors for plant terrestrial adaptation.</title>
        <authorList>
            <person name="Hori K."/>
            <person name="Maruyama F."/>
            <person name="Fujisawa T."/>
            <person name="Togashi T."/>
            <person name="Yamamoto N."/>
            <person name="Seo M."/>
            <person name="Sato S."/>
            <person name="Yamada T."/>
            <person name="Mori H."/>
            <person name="Tajima N."/>
            <person name="Moriyama T."/>
            <person name="Ikeuchi M."/>
            <person name="Watanabe M."/>
            <person name="Wada H."/>
            <person name="Kobayashi K."/>
            <person name="Saito M."/>
            <person name="Masuda T."/>
            <person name="Sasaki-Sekimoto Y."/>
            <person name="Mashiguchi K."/>
            <person name="Awai K."/>
            <person name="Shimojima M."/>
            <person name="Masuda S."/>
            <person name="Iwai M."/>
            <person name="Nobusawa T."/>
            <person name="Narise T."/>
            <person name="Kondo S."/>
            <person name="Saito H."/>
            <person name="Sato R."/>
            <person name="Murakawa M."/>
            <person name="Ihara Y."/>
            <person name="Oshima-Yamada Y."/>
            <person name="Ohtaka K."/>
            <person name="Satoh M."/>
            <person name="Sonobe K."/>
            <person name="Ishii M."/>
            <person name="Ohtani R."/>
            <person name="Kanamori-Sato M."/>
            <person name="Honoki R."/>
            <person name="Miyazaki D."/>
            <person name="Mochizuki H."/>
            <person name="Umetsu J."/>
            <person name="Higashi K."/>
            <person name="Shibata D."/>
            <person name="Kamiya Y."/>
            <person name="Sato N."/>
            <person name="Nakamura Y."/>
            <person name="Tabata S."/>
            <person name="Ida S."/>
            <person name="Kurokawa K."/>
            <person name="Ohta H."/>
        </authorList>
    </citation>
    <scope>NUCLEOTIDE SEQUENCE [LARGE SCALE GENOMIC DNA]</scope>
    <source>
        <strain evidence="4 5">NIES-2285</strain>
    </source>
</reference>
<dbReference type="InterPro" id="IPR014710">
    <property type="entry name" value="RmlC-like_jellyroll"/>
</dbReference>
<keyword evidence="5" id="KW-1185">Reference proteome</keyword>
<feature type="chain" id="PRO_5012463118" evidence="2">
    <location>
        <begin position="22"/>
        <end position="467"/>
    </location>
</feature>
<dbReference type="OrthoDB" id="1921208at2759"/>
<dbReference type="EMBL" id="DF237402">
    <property type="protein sequence ID" value="GAQ88714.1"/>
    <property type="molecule type" value="Genomic_DNA"/>
</dbReference>
<dbReference type="InterPro" id="IPR011051">
    <property type="entry name" value="RmlC_Cupin_sf"/>
</dbReference>
<feature type="compositionally biased region" description="Low complexity" evidence="1">
    <location>
        <begin position="439"/>
        <end position="450"/>
    </location>
</feature>
<dbReference type="SUPFAM" id="SSF51182">
    <property type="entry name" value="RmlC-like cupins"/>
    <property type="match status" value="1"/>
</dbReference>
<protein>
    <submittedName>
        <fullName evidence="4">Oxalate decarboxylase</fullName>
    </submittedName>
</protein>
<evidence type="ECO:0000256" key="2">
    <source>
        <dbReference type="SAM" id="SignalP"/>
    </source>
</evidence>
<feature type="region of interest" description="Disordered" evidence="1">
    <location>
        <begin position="439"/>
        <end position="467"/>
    </location>
</feature>
<dbReference type="OMA" id="WYFPPGQ"/>
<dbReference type="PANTHER" id="PTHR35349">
    <property type="entry name" value="DYNACTIN-ASSOCIATED PROTEIN"/>
    <property type="match status" value="1"/>
</dbReference>